<dbReference type="InterPro" id="IPR003661">
    <property type="entry name" value="HisK_dim/P_dom"/>
</dbReference>
<keyword evidence="5" id="KW-0175">Coiled coil</keyword>
<dbReference type="Pfam" id="PF02518">
    <property type="entry name" value="HATPase_c"/>
    <property type="match status" value="1"/>
</dbReference>
<dbReference type="FunFam" id="1.10.287.130:FF:000120">
    <property type="entry name" value="RteA, two-component system histidine kinase, with response regulator receiver domain"/>
    <property type="match status" value="1"/>
</dbReference>
<dbReference type="CDD" id="cd00082">
    <property type="entry name" value="HisKA"/>
    <property type="match status" value="1"/>
</dbReference>
<dbReference type="PANTHER" id="PTHR43719:SF28">
    <property type="entry name" value="PEROXIDE STRESS-ACTIVATED HISTIDINE KINASE MAK1-RELATED"/>
    <property type="match status" value="1"/>
</dbReference>
<dbReference type="CDD" id="cd17546">
    <property type="entry name" value="REC_hyHK_CKI1_RcsC-like"/>
    <property type="match status" value="1"/>
</dbReference>
<dbReference type="SUPFAM" id="SSF47384">
    <property type="entry name" value="Homodimeric domain of signal transducing histidine kinase"/>
    <property type="match status" value="1"/>
</dbReference>
<feature type="transmembrane region" description="Helical" evidence="6">
    <location>
        <begin position="12"/>
        <end position="31"/>
    </location>
</feature>
<dbReference type="SUPFAM" id="SSF55874">
    <property type="entry name" value="ATPase domain of HSP90 chaperone/DNA topoisomerase II/histidine kinase"/>
    <property type="match status" value="1"/>
</dbReference>
<keyword evidence="9" id="KW-0418">Kinase</keyword>
<evidence type="ECO:0000313" key="10">
    <source>
        <dbReference type="Proteomes" id="UP000195975"/>
    </source>
</evidence>
<dbReference type="EMBL" id="NFIJ01000016">
    <property type="protein sequence ID" value="OUO04098.1"/>
    <property type="molecule type" value="Genomic_DNA"/>
</dbReference>
<dbReference type="Proteomes" id="UP000195975">
    <property type="component" value="Unassembled WGS sequence"/>
</dbReference>
<dbReference type="InterPro" id="IPR011006">
    <property type="entry name" value="CheY-like_superfamily"/>
</dbReference>
<evidence type="ECO:0000256" key="3">
    <source>
        <dbReference type="ARBA" id="ARBA00022553"/>
    </source>
</evidence>
<dbReference type="InterPro" id="IPR036097">
    <property type="entry name" value="HisK_dim/P_sf"/>
</dbReference>
<dbReference type="InterPro" id="IPR036890">
    <property type="entry name" value="HATPase_C_sf"/>
</dbReference>
<protein>
    <recommendedName>
        <fullName evidence="2">histidine kinase</fullName>
        <ecNumber evidence="2">2.7.13.3</ecNumber>
    </recommendedName>
</protein>
<dbReference type="InterPro" id="IPR004358">
    <property type="entry name" value="Sig_transdc_His_kin-like_C"/>
</dbReference>
<gene>
    <name evidence="9" type="ORF">B5F96_13635</name>
</gene>
<evidence type="ECO:0000256" key="6">
    <source>
        <dbReference type="SAM" id="Phobius"/>
    </source>
</evidence>
<dbReference type="Gene3D" id="3.40.50.2300">
    <property type="match status" value="1"/>
</dbReference>
<dbReference type="PANTHER" id="PTHR43719">
    <property type="entry name" value="TWO-COMPONENT HISTIDINE KINASE"/>
    <property type="match status" value="1"/>
</dbReference>
<feature type="coiled-coil region" evidence="5">
    <location>
        <begin position="748"/>
        <end position="806"/>
    </location>
</feature>
<dbReference type="Gene3D" id="3.30.565.10">
    <property type="entry name" value="Histidine kinase-like ATPase, C-terminal domain"/>
    <property type="match status" value="1"/>
</dbReference>
<evidence type="ECO:0000256" key="5">
    <source>
        <dbReference type="SAM" id="Coils"/>
    </source>
</evidence>
<dbReference type="PROSITE" id="PS50109">
    <property type="entry name" value="HIS_KIN"/>
    <property type="match status" value="1"/>
</dbReference>
<evidence type="ECO:0000259" key="8">
    <source>
        <dbReference type="PROSITE" id="PS50110"/>
    </source>
</evidence>
<dbReference type="AlphaFoldDB" id="A0A9Q5SPT4"/>
<evidence type="ECO:0000256" key="4">
    <source>
        <dbReference type="PROSITE-ProRule" id="PRU00169"/>
    </source>
</evidence>
<dbReference type="Gene3D" id="1.10.287.130">
    <property type="match status" value="1"/>
</dbReference>
<dbReference type="InterPro" id="IPR003594">
    <property type="entry name" value="HATPase_dom"/>
</dbReference>
<proteinExistence type="predicted"/>
<dbReference type="SUPFAM" id="SSF47226">
    <property type="entry name" value="Histidine-containing phosphotransfer domain, HPT domain"/>
    <property type="match status" value="1"/>
</dbReference>
<dbReference type="SMART" id="SM00448">
    <property type="entry name" value="REC"/>
    <property type="match status" value="1"/>
</dbReference>
<dbReference type="GO" id="GO:0000155">
    <property type="term" value="F:phosphorelay sensor kinase activity"/>
    <property type="evidence" value="ECO:0007669"/>
    <property type="project" value="InterPro"/>
</dbReference>
<dbReference type="SUPFAM" id="SSF52172">
    <property type="entry name" value="CheY-like"/>
    <property type="match status" value="1"/>
</dbReference>
<dbReference type="CDD" id="cd16922">
    <property type="entry name" value="HATPase_EvgS-ArcB-TorS-like"/>
    <property type="match status" value="1"/>
</dbReference>
<feature type="domain" description="Histidine kinase" evidence="7">
    <location>
        <begin position="345"/>
        <end position="566"/>
    </location>
</feature>
<dbReference type="Pfam" id="PF00512">
    <property type="entry name" value="HisKA"/>
    <property type="match status" value="1"/>
</dbReference>
<feature type="transmembrane region" description="Helical" evidence="6">
    <location>
        <begin position="291"/>
        <end position="312"/>
    </location>
</feature>
<accession>A0A9Q5SPT4</accession>
<dbReference type="EC" id="2.7.13.3" evidence="2"/>
<feature type="domain" description="Response regulatory" evidence="8">
    <location>
        <begin position="595"/>
        <end position="712"/>
    </location>
</feature>
<dbReference type="InterPro" id="IPR001789">
    <property type="entry name" value="Sig_transdc_resp-reg_receiver"/>
</dbReference>
<dbReference type="PRINTS" id="PR00344">
    <property type="entry name" value="BCTRLSENSOR"/>
</dbReference>
<evidence type="ECO:0000313" key="9">
    <source>
        <dbReference type="EMBL" id="OUO04098.1"/>
    </source>
</evidence>
<keyword evidence="3 4" id="KW-0597">Phosphoprotein</keyword>
<name>A0A9Q5SPT4_9BACT</name>
<keyword evidence="9" id="KW-0808">Transferase</keyword>
<keyword evidence="6" id="KW-0472">Membrane</keyword>
<organism evidence="9 10">
    <name type="scientific">Parabacteroides johnsonii</name>
    <dbReference type="NCBI Taxonomy" id="387661"/>
    <lineage>
        <taxon>Bacteria</taxon>
        <taxon>Pseudomonadati</taxon>
        <taxon>Bacteroidota</taxon>
        <taxon>Bacteroidia</taxon>
        <taxon>Bacteroidales</taxon>
        <taxon>Tannerellaceae</taxon>
        <taxon>Parabacteroides</taxon>
    </lineage>
</organism>
<dbReference type="SMART" id="SM00388">
    <property type="entry name" value="HisKA"/>
    <property type="match status" value="1"/>
</dbReference>
<evidence type="ECO:0000259" key="7">
    <source>
        <dbReference type="PROSITE" id="PS50109"/>
    </source>
</evidence>
<dbReference type="InterPro" id="IPR050956">
    <property type="entry name" value="2C_system_His_kinase"/>
</dbReference>
<keyword evidence="6" id="KW-1133">Transmembrane helix</keyword>
<dbReference type="FunFam" id="3.30.565.10:FF:000010">
    <property type="entry name" value="Sensor histidine kinase RcsC"/>
    <property type="match status" value="1"/>
</dbReference>
<dbReference type="RefSeq" id="WP_021861657.1">
    <property type="nucleotide sequence ID" value="NZ_CAJLBM010000004.1"/>
</dbReference>
<comment type="catalytic activity">
    <reaction evidence="1">
        <text>ATP + protein L-histidine = ADP + protein N-phospho-L-histidine.</text>
        <dbReference type="EC" id="2.7.13.3"/>
    </reaction>
</comment>
<keyword evidence="6" id="KW-0812">Transmembrane</keyword>
<dbReference type="InterPro" id="IPR036641">
    <property type="entry name" value="HPT_dom_sf"/>
</dbReference>
<feature type="modified residue" description="4-aspartylphosphate" evidence="4">
    <location>
        <position position="644"/>
    </location>
</feature>
<reference evidence="10" key="1">
    <citation type="submission" date="2017-04" db="EMBL/GenBank/DDBJ databases">
        <title>Function of individual gut microbiota members based on whole genome sequencing of pure cultures obtained from chicken caecum.</title>
        <authorList>
            <person name="Medvecky M."/>
            <person name="Cejkova D."/>
            <person name="Polansky O."/>
            <person name="Karasova D."/>
            <person name="Kubasova T."/>
            <person name="Cizek A."/>
            <person name="Rychlik I."/>
        </authorList>
    </citation>
    <scope>NUCLEOTIDE SEQUENCE [LARGE SCALE GENOMIC DNA]</scope>
    <source>
        <strain evidence="10">An42</strain>
    </source>
</reference>
<comment type="caution">
    <text evidence="9">The sequence shown here is derived from an EMBL/GenBank/DDBJ whole genome shotgun (WGS) entry which is preliminary data.</text>
</comment>
<dbReference type="SMART" id="SM00387">
    <property type="entry name" value="HATPase_c"/>
    <property type="match status" value="1"/>
</dbReference>
<dbReference type="PROSITE" id="PS50110">
    <property type="entry name" value="RESPONSE_REGULATORY"/>
    <property type="match status" value="1"/>
</dbReference>
<sequence>MSAQNGHITSKVILGYLLLILIAVCSVVYIYNIIEQFAGEDDPNNKSSEKVYLVTNTLSLLYESEALGQMVGLPQGEIKHFNRTLNKALQNMDSLRTLVSNPALYPKIDTIDMLIEQKRWNTRRLLETWRETNAEHLYTQNIEKVIARQDTMIRQVEIQERVIVHQDSVKTPQPHKHRGFFRRLADAFSPPKEDSTVIVNTTRQIVTDTLVNSFNPADTIVTVLKNLQDSVADQRKQLVDQLLERAANLRYNNSIITSRINQMLRDIEEEEMNASMERVVKKQEVLRETSYLIGGIAILSLIIVVVFIILITRDISRSQYYRQQLEKAKQYAEDLLHSREKLMLTISHDIRAPLSSIIGYIELLLRRRPDERQRYYLENMTGSADHILSLVNGLLDFHRLESGQMEIQNVPFSVRTLFNEIYGSFRPIAEAKGLAFVLNMKEEGMDRIYSGDPIRLRQVVSNLLSNAVKFTHEGRIVLIVKLNYQLSIVHPQLSITVSDSGVGIPEEEQEKIFGEFARLSGTEKEEGFGLGLSITRKLIELMGGTLSLKSVPGKGSDFTIVLPLQESEVQTLPATPAIEEEDETETGSFGGREIFCLLVDDDPLQLALTEEFLKRNHVEVASCSNPFAVVDILRNSSFDAIITDIQMPGMDGYGLLNVIRSSGVPGTDTVPVIALSASVENEHTHYLEVGFTGFLNKPFTAKQLIALLNNLLQADIQAEVSPEFNFDSLTAFAGEDKEASASIIRTFAEETNKSVSLLQQALEKTERVPAAKISHKLIPLFTMLGASDLVAQLRILEKNDEALTDEGWKRLLSEVIRQAGVVVGQAVERYL</sequence>
<dbReference type="InterPro" id="IPR005467">
    <property type="entry name" value="His_kinase_dom"/>
</dbReference>
<evidence type="ECO:0000256" key="1">
    <source>
        <dbReference type="ARBA" id="ARBA00000085"/>
    </source>
</evidence>
<evidence type="ECO:0000256" key="2">
    <source>
        <dbReference type="ARBA" id="ARBA00012438"/>
    </source>
</evidence>
<dbReference type="Pfam" id="PF00072">
    <property type="entry name" value="Response_reg"/>
    <property type="match status" value="1"/>
</dbReference>